<evidence type="ECO:0000256" key="3">
    <source>
        <dbReference type="ARBA" id="ARBA00004370"/>
    </source>
</evidence>
<dbReference type="SUPFAM" id="SSF51905">
    <property type="entry name" value="FAD/NAD(P)-binding domain"/>
    <property type="match status" value="1"/>
</dbReference>
<dbReference type="GeneID" id="89939289"/>
<evidence type="ECO:0000256" key="2">
    <source>
        <dbReference type="ARBA" id="ARBA00003842"/>
    </source>
</evidence>
<organism evidence="16 17">
    <name type="scientific">Canariomyces notabilis</name>
    <dbReference type="NCBI Taxonomy" id="2074819"/>
    <lineage>
        <taxon>Eukaryota</taxon>
        <taxon>Fungi</taxon>
        <taxon>Dikarya</taxon>
        <taxon>Ascomycota</taxon>
        <taxon>Pezizomycotina</taxon>
        <taxon>Sordariomycetes</taxon>
        <taxon>Sordariomycetidae</taxon>
        <taxon>Sordariales</taxon>
        <taxon>Chaetomiaceae</taxon>
        <taxon>Canariomyces</taxon>
    </lineage>
</organism>
<keyword evidence="6" id="KW-0285">Flavoprotein</keyword>
<evidence type="ECO:0000256" key="10">
    <source>
        <dbReference type="ARBA" id="ARBA00023002"/>
    </source>
</evidence>
<evidence type="ECO:0000313" key="17">
    <source>
        <dbReference type="Proteomes" id="UP001302812"/>
    </source>
</evidence>
<dbReference type="GO" id="GO:0050660">
    <property type="term" value="F:flavin adenine dinucleotide binding"/>
    <property type="evidence" value="ECO:0007669"/>
    <property type="project" value="InterPro"/>
</dbReference>
<reference evidence="16" key="2">
    <citation type="submission" date="2023-05" db="EMBL/GenBank/DDBJ databases">
        <authorList>
            <consortium name="Lawrence Berkeley National Laboratory"/>
            <person name="Steindorff A."/>
            <person name="Hensen N."/>
            <person name="Bonometti L."/>
            <person name="Westerberg I."/>
            <person name="Brannstrom I.O."/>
            <person name="Guillou S."/>
            <person name="Cros-Aarteil S."/>
            <person name="Calhoun S."/>
            <person name="Haridas S."/>
            <person name="Kuo A."/>
            <person name="Mondo S."/>
            <person name="Pangilinan J."/>
            <person name="Riley R."/>
            <person name="Labutti K."/>
            <person name="Andreopoulos B."/>
            <person name="Lipzen A."/>
            <person name="Chen C."/>
            <person name="Yanf M."/>
            <person name="Daum C."/>
            <person name="Ng V."/>
            <person name="Clum A."/>
            <person name="Ohm R."/>
            <person name="Martin F."/>
            <person name="Silar P."/>
            <person name="Natvig D."/>
            <person name="Lalanne C."/>
            <person name="Gautier V."/>
            <person name="Ament-Velasquez S.L."/>
            <person name="Kruys A."/>
            <person name="Hutchinson M.I."/>
            <person name="Powell A.J."/>
            <person name="Barry K."/>
            <person name="Miller A.N."/>
            <person name="Grigoriev I.V."/>
            <person name="Debuchy R."/>
            <person name="Gladieux P."/>
            <person name="Thoren M.H."/>
            <person name="Johannesson H."/>
        </authorList>
    </citation>
    <scope>NUCLEOTIDE SEQUENCE</scope>
    <source>
        <strain evidence="16">CBS 508.74</strain>
    </source>
</reference>
<evidence type="ECO:0000256" key="5">
    <source>
        <dbReference type="ARBA" id="ARBA00013125"/>
    </source>
</evidence>
<evidence type="ECO:0000259" key="15">
    <source>
        <dbReference type="Pfam" id="PF05199"/>
    </source>
</evidence>
<dbReference type="RefSeq" id="XP_064670001.1">
    <property type="nucleotide sequence ID" value="XM_064815164.1"/>
</dbReference>
<proteinExistence type="inferred from homology"/>
<feature type="domain" description="Glucose-methanol-choline oxidoreductase N-terminal" evidence="14">
    <location>
        <begin position="287"/>
        <end position="505"/>
    </location>
</feature>
<evidence type="ECO:0000256" key="4">
    <source>
        <dbReference type="ARBA" id="ARBA00010790"/>
    </source>
</evidence>
<dbReference type="EMBL" id="MU853342">
    <property type="protein sequence ID" value="KAK4112431.1"/>
    <property type="molecule type" value="Genomic_DNA"/>
</dbReference>
<feature type="domain" description="Glucose-methanol-choline oxidoreductase C-terminal" evidence="15">
    <location>
        <begin position="588"/>
        <end position="730"/>
    </location>
</feature>
<accession>A0AAN6YRY4</accession>
<comment type="caution">
    <text evidence="16">The sequence shown here is derived from an EMBL/GenBank/DDBJ whole genome shotgun (WGS) entry which is preliminary data.</text>
</comment>
<dbReference type="EC" id="1.1.3.20" evidence="5 12"/>
<evidence type="ECO:0000256" key="11">
    <source>
        <dbReference type="ARBA" id="ARBA00023136"/>
    </source>
</evidence>
<name>A0AAN6YRY4_9PEZI</name>
<evidence type="ECO:0000256" key="7">
    <source>
        <dbReference type="ARBA" id="ARBA00022692"/>
    </source>
</evidence>
<dbReference type="PIRSF" id="PIRSF028937">
    <property type="entry name" value="Lg_Ch_AO"/>
    <property type="match status" value="1"/>
</dbReference>
<evidence type="ECO:0000256" key="1">
    <source>
        <dbReference type="ARBA" id="ARBA00000920"/>
    </source>
</evidence>
<evidence type="ECO:0000256" key="8">
    <source>
        <dbReference type="ARBA" id="ARBA00022827"/>
    </source>
</evidence>
<evidence type="ECO:0000256" key="9">
    <source>
        <dbReference type="ARBA" id="ARBA00022989"/>
    </source>
</evidence>
<dbReference type="PANTHER" id="PTHR46056:SF12">
    <property type="entry name" value="LONG-CHAIN-ALCOHOL OXIDASE"/>
    <property type="match status" value="1"/>
</dbReference>
<dbReference type="PANTHER" id="PTHR46056">
    <property type="entry name" value="LONG-CHAIN-ALCOHOL OXIDASE"/>
    <property type="match status" value="1"/>
</dbReference>
<evidence type="ECO:0000256" key="13">
    <source>
        <dbReference type="PIRSR" id="PIRSR028937-1"/>
    </source>
</evidence>
<sequence>MTSPDDATTRRAPTPVNIPEIPGFLNDGQWKVLMALMDTVVPAIRVQDPSQIHEHRDTSVIYLSNSEYSDTIAALRKAAWPLNHSSDILDAYLAERPSNNPFFSQTLRLILSNLPPKKQRELRYLLSFLSTRAGSLLLTSRSTPLPSLPAVERLEVLHAWQSSSLWTFRALFKSITTLCKLAFIRSSVTLFPLTGFPPVPAGWTANAGFSYPYEFLQFRPSPAGTAGKKVPVEVAADVVIVGSGCGAGVVANRLANEFGPAMKILVLEKGRHFDASHFPLSQAAGLASLFENGGVIESDDGSITVTAGATLGGGGTVNWSAGLQTQDFVRREWARSAGLGFFESEDFQRCLNRVCEKMGCSADKVRPNHANRVLLEGAKKLGYTAKKVPQNCGNKEHDCGYCTLGCWRGEKLGPVNGWFPEAAEKGVKFVQGMKVERVLLEQRKGKKVVKGVIGTWTAGDGSETVQVIVKAKKVVVSCGTLWSPIVLLNSGIKNPQVGRNLYLHPTNFVSGVFDDDVRPWEGGSLTSVVSDFENLDGRGHGVKLEAMSMMPSLSLPFLNWSSGADFKVLAASYRHLNTFIAICRDRDTGYVYRDASTGKPRVSYTPSDFDRAHNLRGMLELSKILYAHGAREIHPSVPEIKPFIRREDNDTGPSFDQWLANLQSHGNKPPLTPFASAHQMGTCRMSAKPKDGVVDPQGRVWGIEGLYVADASVFPSASGVNPMVTVMAIADWIAQGICEDLKREGPQARL</sequence>
<dbReference type="Pfam" id="PF00732">
    <property type="entry name" value="GMC_oxred_N"/>
    <property type="match status" value="1"/>
</dbReference>
<dbReference type="Proteomes" id="UP001302812">
    <property type="component" value="Unassembled WGS sequence"/>
</dbReference>
<evidence type="ECO:0000259" key="14">
    <source>
        <dbReference type="Pfam" id="PF00732"/>
    </source>
</evidence>
<keyword evidence="7" id="KW-0812">Transmembrane</keyword>
<reference evidence="16" key="1">
    <citation type="journal article" date="2023" name="Mol. Phylogenet. Evol.">
        <title>Genome-scale phylogeny and comparative genomics of the fungal order Sordariales.</title>
        <authorList>
            <person name="Hensen N."/>
            <person name="Bonometti L."/>
            <person name="Westerberg I."/>
            <person name="Brannstrom I.O."/>
            <person name="Guillou S."/>
            <person name="Cros-Aarteil S."/>
            <person name="Calhoun S."/>
            <person name="Haridas S."/>
            <person name="Kuo A."/>
            <person name="Mondo S."/>
            <person name="Pangilinan J."/>
            <person name="Riley R."/>
            <person name="LaButti K."/>
            <person name="Andreopoulos B."/>
            <person name="Lipzen A."/>
            <person name="Chen C."/>
            <person name="Yan M."/>
            <person name="Daum C."/>
            <person name="Ng V."/>
            <person name="Clum A."/>
            <person name="Steindorff A."/>
            <person name="Ohm R.A."/>
            <person name="Martin F."/>
            <person name="Silar P."/>
            <person name="Natvig D.O."/>
            <person name="Lalanne C."/>
            <person name="Gautier V."/>
            <person name="Ament-Velasquez S.L."/>
            <person name="Kruys A."/>
            <person name="Hutchinson M.I."/>
            <person name="Powell A.J."/>
            <person name="Barry K."/>
            <person name="Miller A.N."/>
            <person name="Grigoriev I.V."/>
            <person name="Debuchy R."/>
            <person name="Gladieux P."/>
            <person name="Hiltunen Thoren M."/>
            <person name="Johannesson H."/>
        </authorList>
    </citation>
    <scope>NUCLEOTIDE SEQUENCE</scope>
    <source>
        <strain evidence="16">CBS 508.74</strain>
    </source>
</reference>
<dbReference type="GO" id="GO:0016020">
    <property type="term" value="C:membrane"/>
    <property type="evidence" value="ECO:0007669"/>
    <property type="project" value="UniProtKB-SubCell"/>
</dbReference>
<gene>
    <name evidence="16" type="ORF">N656DRAFT_779290</name>
</gene>
<comment type="function">
    <text evidence="2">Long-chain fatty alcohol oxidase involved in the omega-oxidation pathway of lipid degradation.</text>
</comment>
<comment type="catalytic activity">
    <reaction evidence="1 12">
        <text>a long-chain primary fatty alcohol + O2 = a long-chain fatty aldehyde + H2O2</text>
        <dbReference type="Rhea" id="RHEA:22756"/>
        <dbReference type="ChEBI" id="CHEBI:15379"/>
        <dbReference type="ChEBI" id="CHEBI:16240"/>
        <dbReference type="ChEBI" id="CHEBI:17176"/>
        <dbReference type="ChEBI" id="CHEBI:77396"/>
        <dbReference type="EC" id="1.1.3.20"/>
    </reaction>
</comment>
<protein>
    <recommendedName>
        <fullName evidence="5 12">Long-chain-alcohol oxidase</fullName>
        <ecNumber evidence="5 12">1.1.3.20</ecNumber>
    </recommendedName>
</protein>
<evidence type="ECO:0000313" key="16">
    <source>
        <dbReference type="EMBL" id="KAK4112431.1"/>
    </source>
</evidence>
<evidence type="ECO:0000256" key="12">
    <source>
        <dbReference type="PIRNR" id="PIRNR028937"/>
    </source>
</evidence>
<keyword evidence="17" id="KW-1185">Reference proteome</keyword>
<dbReference type="InterPro" id="IPR012400">
    <property type="entry name" value="Long_Oxdase"/>
</dbReference>
<keyword evidence="9" id="KW-1133">Transmembrane helix</keyword>
<keyword evidence="10 12" id="KW-0560">Oxidoreductase</keyword>
<dbReference type="InterPro" id="IPR000172">
    <property type="entry name" value="GMC_OxRdtase_N"/>
</dbReference>
<dbReference type="Pfam" id="PF05199">
    <property type="entry name" value="GMC_oxred_C"/>
    <property type="match status" value="1"/>
</dbReference>
<dbReference type="GO" id="GO:0046577">
    <property type="term" value="F:long-chain-alcohol oxidase activity"/>
    <property type="evidence" value="ECO:0007669"/>
    <property type="project" value="UniProtKB-EC"/>
</dbReference>
<comment type="subcellular location">
    <subcellularLocation>
        <location evidence="3">Membrane</location>
    </subcellularLocation>
</comment>
<evidence type="ECO:0000256" key="6">
    <source>
        <dbReference type="ARBA" id="ARBA00022630"/>
    </source>
</evidence>
<keyword evidence="11" id="KW-0472">Membrane</keyword>
<dbReference type="Gene3D" id="3.50.50.60">
    <property type="entry name" value="FAD/NAD(P)-binding domain"/>
    <property type="match status" value="2"/>
</dbReference>
<dbReference type="AlphaFoldDB" id="A0AAN6YRY4"/>
<feature type="active site" description="Proton acceptor" evidence="13">
    <location>
        <position position="678"/>
    </location>
</feature>
<keyword evidence="8" id="KW-0274">FAD</keyword>
<dbReference type="InterPro" id="IPR036188">
    <property type="entry name" value="FAD/NAD-bd_sf"/>
</dbReference>
<dbReference type="InterPro" id="IPR007867">
    <property type="entry name" value="GMC_OxRtase_C"/>
</dbReference>
<comment type="similarity">
    <text evidence="4 12">Belongs to the GMC oxidoreductase family.</text>
</comment>